<sequence>MEIVNTLPKYNNENLRLPRVMFSIPSHLSELWVQVSQQGFKHGLVDLWWTVGWTWTHQQLAGDMHRPFQTFWWWDTHSGKKNADTVHHSTKE</sequence>
<name>A0A5B7KMN4_PORTR</name>
<comment type="caution">
    <text evidence="1">The sequence shown here is derived from an EMBL/GenBank/DDBJ whole genome shotgun (WGS) entry which is preliminary data.</text>
</comment>
<accession>A0A5B7KMN4</accession>
<dbReference type="Proteomes" id="UP000324222">
    <property type="component" value="Unassembled WGS sequence"/>
</dbReference>
<gene>
    <name evidence="1" type="ORF">E2C01_102375</name>
</gene>
<proteinExistence type="predicted"/>
<reference evidence="1 2" key="1">
    <citation type="submission" date="2019-05" db="EMBL/GenBank/DDBJ databases">
        <title>Another draft genome of Portunus trituberculatus and its Hox gene families provides insights of decapod evolution.</title>
        <authorList>
            <person name="Jeong J.-H."/>
            <person name="Song I."/>
            <person name="Kim S."/>
            <person name="Choi T."/>
            <person name="Kim D."/>
            <person name="Ryu S."/>
            <person name="Kim W."/>
        </authorList>
    </citation>
    <scope>NUCLEOTIDE SEQUENCE [LARGE SCALE GENOMIC DNA]</scope>
    <source>
        <tissue evidence="1">Muscle</tissue>
    </source>
</reference>
<protein>
    <submittedName>
        <fullName evidence="1">Uncharacterized protein</fullName>
    </submittedName>
</protein>
<dbReference type="EMBL" id="VSRR010151863">
    <property type="protein sequence ID" value="MPD06559.1"/>
    <property type="molecule type" value="Genomic_DNA"/>
</dbReference>
<dbReference type="AlphaFoldDB" id="A0A5B7KMN4"/>
<organism evidence="1 2">
    <name type="scientific">Portunus trituberculatus</name>
    <name type="common">Swimming crab</name>
    <name type="synonym">Neptunus trituberculatus</name>
    <dbReference type="NCBI Taxonomy" id="210409"/>
    <lineage>
        <taxon>Eukaryota</taxon>
        <taxon>Metazoa</taxon>
        <taxon>Ecdysozoa</taxon>
        <taxon>Arthropoda</taxon>
        <taxon>Crustacea</taxon>
        <taxon>Multicrustacea</taxon>
        <taxon>Malacostraca</taxon>
        <taxon>Eumalacostraca</taxon>
        <taxon>Eucarida</taxon>
        <taxon>Decapoda</taxon>
        <taxon>Pleocyemata</taxon>
        <taxon>Brachyura</taxon>
        <taxon>Eubrachyura</taxon>
        <taxon>Portunoidea</taxon>
        <taxon>Portunidae</taxon>
        <taxon>Portuninae</taxon>
        <taxon>Portunus</taxon>
    </lineage>
</organism>
<evidence type="ECO:0000313" key="1">
    <source>
        <dbReference type="EMBL" id="MPD06559.1"/>
    </source>
</evidence>
<evidence type="ECO:0000313" key="2">
    <source>
        <dbReference type="Proteomes" id="UP000324222"/>
    </source>
</evidence>
<keyword evidence="2" id="KW-1185">Reference proteome</keyword>